<dbReference type="PROSITE" id="PS50932">
    <property type="entry name" value="HTH_LACI_2"/>
    <property type="match status" value="1"/>
</dbReference>
<evidence type="ECO:0000313" key="6">
    <source>
        <dbReference type="EMBL" id="AWB65713.1"/>
    </source>
</evidence>
<dbReference type="Proteomes" id="UP000244441">
    <property type="component" value="Chromosome"/>
</dbReference>
<dbReference type="AlphaFoldDB" id="A0A2S0VNC3"/>
<dbReference type="PANTHER" id="PTHR30146:SF152">
    <property type="entry name" value="TRANSCRIPTIONAL REGULATORY PROTEIN"/>
    <property type="match status" value="1"/>
</dbReference>
<dbReference type="InterPro" id="IPR025997">
    <property type="entry name" value="SBP_2_dom"/>
</dbReference>
<sequence length="337" mass="37501">MKVTLDDVALEAGVSRATVDRVLNERGNVSPITIERVNRALYSTNYLLEPVAEHKTAFYTFDFIFPTPHSRYLDFYSRQVDAIKDCYHASHINARIHRVEAFKPQALATKLLEIGDNTDGIAFVALEHPAVKKAVDLLVAQGVGVISLVSDITNTQRLAYVGIDNRAAGRTAGLMMGRLLDKGETGKIGLFIGSHAYRGHEEREAGFRGVIRERFPHLRLLEMPELLDNDARAQEVAMATLKEENLLGIYNVGGGTEGIAQALKKLDRANDTVFIAHELFDHTREYLIDGTIDAIINQNIKHEAYNAVEMLINYKSGQSIQSGLLEPRVEIYLAENV</sequence>
<evidence type="ECO:0000259" key="5">
    <source>
        <dbReference type="PROSITE" id="PS50943"/>
    </source>
</evidence>
<dbReference type="Pfam" id="PF00356">
    <property type="entry name" value="LacI"/>
    <property type="match status" value="1"/>
</dbReference>
<dbReference type="SUPFAM" id="SSF47413">
    <property type="entry name" value="lambda repressor-like DNA-binding domains"/>
    <property type="match status" value="1"/>
</dbReference>
<name>A0A2S0VNC3_9ALTE</name>
<feature type="domain" description="HTH lacI-type" evidence="4">
    <location>
        <begin position="3"/>
        <end position="40"/>
    </location>
</feature>
<dbReference type="RefSeq" id="WP_108601787.1">
    <property type="nucleotide sequence ID" value="NZ_CP026604.1"/>
</dbReference>
<dbReference type="GO" id="GO:0055085">
    <property type="term" value="P:transmembrane transport"/>
    <property type="evidence" value="ECO:0007669"/>
    <property type="project" value="UniProtKB-ARBA"/>
</dbReference>
<evidence type="ECO:0000259" key="4">
    <source>
        <dbReference type="PROSITE" id="PS50932"/>
    </source>
</evidence>
<dbReference type="PANTHER" id="PTHR30146">
    <property type="entry name" value="LACI-RELATED TRANSCRIPTIONAL REPRESSOR"/>
    <property type="match status" value="1"/>
</dbReference>
<reference evidence="6 7" key="1">
    <citation type="submission" date="2018-01" db="EMBL/GenBank/DDBJ databases">
        <title>Genome sequence of a Cantenovulum-like bacteria.</title>
        <authorList>
            <person name="Tan W.R."/>
            <person name="Lau N.-S."/>
            <person name="Go F."/>
            <person name="Amirul A.-A.A."/>
        </authorList>
    </citation>
    <scope>NUCLEOTIDE SEQUENCE [LARGE SCALE GENOMIC DNA]</scope>
    <source>
        <strain evidence="6 7">CCB-QB4</strain>
    </source>
</reference>
<dbReference type="KEGG" id="cate:C2869_04330"/>
<dbReference type="Gene3D" id="1.10.260.40">
    <property type="entry name" value="lambda repressor-like DNA-binding domains"/>
    <property type="match status" value="1"/>
</dbReference>
<gene>
    <name evidence="6" type="ORF">C2869_04330</name>
</gene>
<dbReference type="OrthoDB" id="5756154at2"/>
<dbReference type="CDD" id="cd06307">
    <property type="entry name" value="PBP1_sugar_binding"/>
    <property type="match status" value="1"/>
</dbReference>
<dbReference type="InterPro" id="IPR001387">
    <property type="entry name" value="Cro/C1-type_HTH"/>
</dbReference>
<dbReference type="SUPFAM" id="SSF53822">
    <property type="entry name" value="Periplasmic binding protein-like I"/>
    <property type="match status" value="1"/>
</dbReference>
<keyword evidence="2" id="KW-0238">DNA-binding</keyword>
<keyword evidence="7" id="KW-1185">Reference proteome</keyword>
<dbReference type="InterPro" id="IPR028082">
    <property type="entry name" value="Peripla_BP_I"/>
</dbReference>
<dbReference type="SMART" id="SM00354">
    <property type="entry name" value="HTH_LACI"/>
    <property type="match status" value="1"/>
</dbReference>
<evidence type="ECO:0000256" key="1">
    <source>
        <dbReference type="ARBA" id="ARBA00023015"/>
    </source>
</evidence>
<dbReference type="CDD" id="cd01392">
    <property type="entry name" value="HTH_LacI"/>
    <property type="match status" value="1"/>
</dbReference>
<dbReference type="Gene3D" id="3.40.50.2300">
    <property type="match status" value="2"/>
</dbReference>
<dbReference type="GO" id="GO:0000976">
    <property type="term" value="F:transcription cis-regulatory region binding"/>
    <property type="evidence" value="ECO:0007669"/>
    <property type="project" value="TreeGrafter"/>
</dbReference>
<accession>A0A2S0VNC3</accession>
<evidence type="ECO:0000313" key="7">
    <source>
        <dbReference type="Proteomes" id="UP000244441"/>
    </source>
</evidence>
<dbReference type="PROSITE" id="PS00356">
    <property type="entry name" value="HTH_LACI_1"/>
    <property type="match status" value="1"/>
</dbReference>
<dbReference type="InterPro" id="IPR010982">
    <property type="entry name" value="Lambda_DNA-bd_dom_sf"/>
</dbReference>
<proteinExistence type="predicted"/>
<dbReference type="GO" id="GO:0003700">
    <property type="term" value="F:DNA-binding transcription factor activity"/>
    <property type="evidence" value="ECO:0007669"/>
    <property type="project" value="TreeGrafter"/>
</dbReference>
<dbReference type="InterPro" id="IPR000843">
    <property type="entry name" value="HTH_LacI"/>
</dbReference>
<dbReference type="EMBL" id="CP026604">
    <property type="protein sequence ID" value="AWB65713.1"/>
    <property type="molecule type" value="Genomic_DNA"/>
</dbReference>
<evidence type="ECO:0000256" key="3">
    <source>
        <dbReference type="ARBA" id="ARBA00023163"/>
    </source>
</evidence>
<dbReference type="PROSITE" id="PS50943">
    <property type="entry name" value="HTH_CROC1"/>
    <property type="match status" value="1"/>
</dbReference>
<feature type="domain" description="HTH cro/C1-type" evidence="5">
    <location>
        <begin position="2"/>
        <end position="47"/>
    </location>
</feature>
<keyword evidence="1" id="KW-0805">Transcription regulation</keyword>
<organism evidence="6 7">
    <name type="scientific">Saccharobesus litoralis</name>
    <dbReference type="NCBI Taxonomy" id="2172099"/>
    <lineage>
        <taxon>Bacteria</taxon>
        <taxon>Pseudomonadati</taxon>
        <taxon>Pseudomonadota</taxon>
        <taxon>Gammaproteobacteria</taxon>
        <taxon>Alteromonadales</taxon>
        <taxon>Alteromonadaceae</taxon>
        <taxon>Saccharobesus</taxon>
    </lineage>
</organism>
<protein>
    <submittedName>
        <fullName evidence="6">LacI family transcriptional regulator</fullName>
    </submittedName>
</protein>
<keyword evidence="3" id="KW-0804">Transcription</keyword>
<dbReference type="Pfam" id="PF13407">
    <property type="entry name" value="Peripla_BP_4"/>
    <property type="match status" value="1"/>
</dbReference>
<evidence type="ECO:0000256" key="2">
    <source>
        <dbReference type="ARBA" id="ARBA00023125"/>
    </source>
</evidence>